<sequence length="132" mass="13887">MLGRQVAGHVASHDALIGLAGRRPWPPTRRPRSRWRVVPAAGGGLANAGRLGDNVGGQGLAYNQARGGPVDVFGYPAGPHPDGDGPYDGQTIQSARQRRGDLRYATSLSPDFDGETRAVYQDAAVVWTGSIA</sequence>
<evidence type="ECO:0000313" key="2">
    <source>
        <dbReference type="EMBL" id="MCK2213996.1"/>
    </source>
</evidence>
<name>A0ABT0FNY2_9ACTN</name>
<evidence type="ECO:0000313" key="3">
    <source>
        <dbReference type="Proteomes" id="UP001317259"/>
    </source>
</evidence>
<proteinExistence type="predicted"/>
<reference evidence="2 3" key="1">
    <citation type="submission" date="2022-04" db="EMBL/GenBank/DDBJ databases">
        <title>Genome draft of Actinomadura sp. ATCC 31491.</title>
        <authorList>
            <person name="Shi X."/>
            <person name="Du Y."/>
        </authorList>
    </citation>
    <scope>NUCLEOTIDE SEQUENCE [LARGE SCALE GENOMIC DNA]</scope>
    <source>
        <strain evidence="2 3">ATCC 31491</strain>
    </source>
</reference>
<organism evidence="2 3">
    <name type="scientific">Actinomadura luzonensis</name>
    <dbReference type="NCBI Taxonomy" id="2805427"/>
    <lineage>
        <taxon>Bacteria</taxon>
        <taxon>Bacillati</taxon>
        <taxon>Actinomycetota</taxon>
        <taxon>Actinomycetes</taxon>
        <taxon>Streptosporangiales</taxon>
        <taxon>Thermomonosporaceae</taxon>
        <taxon>Actinomadura</taxon>
    </lineage>
</organism>
<feature type="region of interest" description="Disordered" evidence="1">
    <location>
        <begin position="71"/>
        <end position="91"/>
    </location>
</feature>
<accession>A0ABT0FNY2</accession>
<dbReference type="RefSeq" id="WP_242373333.1">
    <property type="nucleotide sequence ID" value="NZ_JAKRKC020000001.1"/>
</dbReference>
<evidence type="ECO:0000256" key="1">
    <source>
        <dbReference type="SAM" id="MobiDB-lite"/>
    </source>
</evidence>
<gene>
    <name evidence="2" type="ORF">MF672_009355</name>
</gene>
<protein>
    <submittedName>
        <fullName evidence="2">Uncharacterized protein</fullName>
    </submittedName>
</protein>
<dbReference type="Proteomes" id="UP001317259">
    <property type="component" value="Unassembled WGS sequence"/>
</dbReference>
<comment type="caution">
    <text evidence="2">The sequence shown here is derived from an EMBL/GenBank/DDBJ whole genome shotgun (WGS) entry which is preliminary data.</text>
</comment>
<dbReference type="EMBL" id="JAKRKC020000001">
    <property type="protein sequence ID" value="MCK2213996.1"/>
    <property type="molecule type" value="Genomic_DNA"/>
</dbReference>
<keyword evidence="3" id="KW-1185">Reference proteome</keyword>